<dbReference type="GO" id="GO:0003924">
    <property type="term" value="F:GTPase activity"/>
    <property type="evidence" value="ECO:0007669"/>
    <property type="project" value="UniProtKB-UniRule"/>
</dbReference>
<sequence length="591" mass="64929">MRLRQPIVVVLGHVDHGKTSLLDKMRGTLVAAREAGGITQHIGASLFPLDAIVSTCKALLGEVKVQLKVPGLLFVDTPGHAAFANLRRRGGSIADLAILVVDITKGIQEQTLESIGLLRARRTPFVVAANKIDLIPGWKSVEYEPFPKAFQRQSQAVREELERRVYGIVGELAGLGFRADVYTRITSFATTLAIVPVSAKSGEGIPDLLLVLLGLAQAFMKEQLTVQEEAPAEGVVLEITEEEGLGTTVNAIIYDGTLKVGDRIALLGPEGAFTTKVKAILMPKPLDEMRDPRDRFKPVERVVAAAGLKLVAEGLDRAYPGSPIYAIGQDEEEVLERITKEVGEFKLSTDKVGVVLKADTLGSLEAAVNFLHERGVQIRVADIGELSKRDIVEAEVVRTKDELSGVILAFNVRVDPSLEREANSRGIRVFKSNVLFRLVEDYLAWVREEKERRETAQFESLVKPGKIRILPGYVFRRSNPAIVGVEVLGGRIRPKYTLMNAEGKSVGSISQIQDRGQSIPEATRGMSVAISMKEPIVGRHVREGEVLYTAIPENDARLLLKSFSNRLTEDERAVLEEVVQIVRKNNPLWAR</sequence>
<keyword evidence="5 8" id="KW-0648">Protein biosynthesis</keyword>
<evidence type="ECO:0000256" key="8">
    <source>
        <dbReference type="HAMAP-Rule" id="MF_00100"/>
    </source>
</evidence>
<dbReference type="PANTHER" id="PTHR43381">
    <property type="entry name" value="TRANSLATION INITIATION FACTOR IF-2-RELATED"/>
    <property type="match status" value="1"/>
</dbReference>
<keyword evidence="4 8" id="KW-0547">Nucleotide-binding</keyword>
<reference evidence="11 12" key="1">
    <citation type="submission" date="2017-04" db="EMBL/GenBank/DDBJ databases">
        <title>Draft Aigarchaeota genome from a New Zealand hot spring.</title>
        <authorList>
            <person name="Reysenbach A.-L."/>
            <person name="Donaho J.A."/>
            <person name="Gerhart J."/>
            <person name="Kelley J.F."/>
            <person name="Kouba K."/>
            <person name="Podar M."/>
            <person name="Stott M."/>
        </authorList>
    </citation>
    <scope>NUCLEOTIDE SEQUENCE [LARGE SCALE GENOMIC DNA]</scope>
    <source>
        <strain evidence="11">NZ13_MG1</strain>
    </source>
</reference>
<evidence type="ECO:0000313" key="11">
    <source>
        <dbReference type="EMBL" id="PUA33840.1"/>
    </source>
</evidence>
<feature type="binding site" evidence="8">
    <location>
        <begin position="76"/>
        <end position="80"/>
    </location>
    <ligand>
        <name>GTP</name>
        <dbReference type="ChEBI" id="CHEBI:37565"/>
    </ligand>
</feature>
<gene>
    <name evidence="8" type="primary">infB</name>
    <name evidence="11" type="ORF">B9J98_02385</name>
</gene>
<evidence type="ECO:0000256" key="1">
    <source>
        <dbReference type="ARBA" id="ARBA00007733"/>
    </source>
</evidence>
<protein>
    <recommendedName>
        <fullName evidence="2 8">Probable translation initiation factor IF-2</fullName>
    </recommendedName>
</protein>
<dbReference type="GO" id="GO:0003743">
    <property type="term" value="F:translation initiation factor activity"/>
    <property type="evidence" value="ECO:0007669"/>
    <property type="project" value="UniProtKB-UniRule"/>
</dbReference>
<evidence type="ECO:0000259" key="10">
    <source>
        <dbReference type="PROSITE" id="PS51722"/>
    </source>
</evidence>
<dbReference type="InterPro" id="IPR015760">
    <property type="entry name" value="TIF_IF2"/>
</dbReference>
<evidence type="ECO:0000256" key="4">
    <source>
        <dbReference type="ARBA" id="ARBA00022741"/>
    </source>
</evidence>
<dbReference type="HAMAP" id="MF_00100_A">
    <property type="entry name" value="IF_2_A"/>
    <property type="match status" value="1"/>
</dbReference>
<dbReference type="SUPFAM" id="SSF52156">
    <property type="entry name" value="Initiation factor IF2/eIF5b, domain 3"/>
    <property type="match status" value="1"/>
</dbReference>
<dbReference type="NCBIfam" id="NF003078">
    <property type="entry name" value="PRK04004.1"/>
    <property type="match status" value="1"/>
</dbReference>
<dbReference type="PANTHER" id="PTHR43381:SF4">
    <property type="entry name" value="EUKARYOTIC TRANSLATION INITIATION FACTOR 5B"/>
    <property type="match status" value="1"/>
</dbReference>
<dbReference type="InterPro" id="IPR027417">
    <property type="entry name" value="P-loop_NTPase"/>
</dbReference>
<proteinExistence type="inferred from homology"/>
<dbReference type="InterPro" id="IPR000795">
    <property type="entry name" value="T_Tr_GTP-bd_dom"/>
</dbReference>
<feature type="binding site" evidence="8">
    <location>
        <begin position="130"/>
        <end position="133"/>
    </location>
    <ligand>
        <name>GTP</name>
        <dbReference type="ChEBI" id="CHEBI:37565"/>
    </ligand>
</feature>
<evidence type="ECO:0000256" key="3">
    <source>
        <dbReference type="ARBA" id="ARBA00022540"/>
    </source>
</evidence>
<evidence type="ECO:0000313" key="12">
    <source>
        <dbReference type="Proteomes" id="UP000244066"/>
    </source>
</evidence>
<dbReference type="InterPro" id="IPR036925">
    <property type="entry name" value="TIF_IF2_dom3_sf"/>
</dbReference>
<dbReference type="InterPro" id="IPR009000">
    <property type="entry name" value="Transl_B-barrel_sf"/>
</dbReference>
<feature type="binding site" evidence="8">
    <location>
        <begin position="12"/>
        <end position="19"/>
    </location>
    <ligand>
        <name>GTP</name>
        <dbReference type="ChEBI" id="CHEBI:37565"/>
    </ligand>
</feature>
<comment type="function">
    <text evidence="7 8 9">Function in general translation initiation by promoting the binding of the formylmethionine-tRNA to ribosomes. Seems to function along with eIF-2.</text>
</comment>
<dbReference type="CDD" id="cd16266">
    <property type="entry name" value="IF2_aeIF5B_IV"/>
    <property type="match status" value="1"/>
</dbReference>
<dbReference type="FunFam" id="3.40.50.10050:FF:000001">
    <property type="entry name" value="Translation initiation factor IF-2"/>
    <property type="match status" value="1"/>
</dbReference>
<dbReference type="InterPro" id="IPR029459">
    <property type="entry name" value="EFTU-type"/>
</dbReference>
<dbReference type="Pfam" id="PF00009">
    <property type="entry name" value="GTP_EFTU"/>
    <property type="match status" value="1"/>
</dbReference>
<dbReference type="InterPro" id="IPR005225">
    <property type="entry name" value="Small_GTP-bd"/>
</dbReference>
<dbReference type="CDD" id="cd01887">
    <property type="entry name" value="IF2_eIF5B"/>
    <property type="match status" value="1"/>
</dbReference>
<keyword evidence="6 8" id="KW-0342">GTP-binding</keyword>
<evidence type="ECO:0000256" key="7">
    <source>
        <dbReference type="ARBA" id="ARBA00024852"/>
    </source>
</evidence>
<dbReference type="Proteomes" id="UP000244066">
    <property type="component" value="Unassembled WGS sequence"/>
</dbReference>
<dbReference type="GO" id="GO:0005737">
    <property type="term" value="C:cytoplasm"/>
    <property type="evidence" value="ECO:0007669"/>
    <property type="project" value="TreeGrafter"/>
</dbReference>
<dbReference type="CDD" id="cd03703">
    <property type="entry name" value="aeIF5B_II"/>
    <property type="match status" value="1"/>
</dbReference>
<feature type="domain" description="Tr-type G" evidence="10">
    <location>
        <begin position="3"/>
        <end position="224"/>
    </location>
</feature>
<evidence type="ECO:0000256" key="2">
    <source>
        <dbReference type="ARBA" id="ARBA00020166"/>
    </source>
</evidence>
<dbReference type="AlphaFoldDB" id="A0A2R7Y8I1"/>
<name>A0A2R7Y8I1_9ARCH</name>
<evidence type="ECO:0000256" key="9">
    <source>
        <dbReference type="RuleBase" id="RU000644"/>
    </source>
</evidence>
<dbReference type="EMBL" id="NDWU01000004">
    <property type="protein sequence ID" value="PUA33840.1"/>
    <property type="molecule type" value="Genomic_DNA"/>
</dbReference>
<dbReference type="InterPro" id="IPR004544">
    <property type="entry name" value="TF_aIF-2_arc"/>
</dbReference>
<dbReference type="NCBIfam" id="NF011418">
    <property type="entry name" value="PRK14845.1"/>
    <property type="match status" value="1"/>
</dbReference>
<evidence type="ECO:0000256" key="6">
    <source>
        <dbReference type="ARBA" id="ARBA00023134"/>
    </source>
</evidence>
<dbReference type="InterPro" id="IPR023115">
    <property type="entry name" value="TIF_IF2_dom3"/>
</dbReference>
<dbReference type="Gene3D" id="3.40.50.300">
    <property type="entry name" value="P-loop containing nucleotide triphosphate hydrolases"/>
    <property type="match status" value="1"/>
</dbReference>
<dbReference type="SUPFAM" id="SSF52540">
    <property type="entry name" value="P-loop containing nucleoside triphosphate hydrolases"/>
    <property type="match status" value="1"/>
</dbReference>
<dbReference type="NCBIfam" id="TIGR00231">
    <property type="entry name" value="small_GTP"/>
    <property type="match status" value="1"/>
</dbReference>
<accession>A0A2R7Y8I1</accession>
<dbReference type="Gene3D" id="2.40.30.10">
    <property type="entry name" value="Translation factors"/>
    <property type="match status" value="2"/>
</dbReference>
<comment type="similarity">
    <text evidence="1 8 9">Belongs to the TRAFAC class translation factor GTPase superfamily. Classic translation factor GTPase family. IF-2 subfamily.</text>
</comment>
<dbReference type="Gene3D" id="3.40.50.10050">
    <property type="entry name" value="Translation initiation factor IF- 2, domain 3"/>
    <property type="match status" value="1"/>
</dbReference>
<dbReference type="FunFam" id="3.40.50.300:FF:000112">
    <property type="entry name" value="Eukaryotic translation initiation factor 5B"/>
    <property type="match status" value="1"/>
</dbReference>
<dbReference type="SUPFAM" id="SSF50447">
    <property type="entry name" value="Translation proteins"/>
    <property type="match status" value="1"/>
</dbReference>
<dbReference type="PRINTS" id="PR00315">
    <property type="entry name" value="ELONGATNFCT"/>
</dbReference>
<dbReference type="Pfam" id="PF11987">
    <property type="entry name" value="IF-2"/>
    <property type="match status" value="1"/>
</dbReference>
<organism evidence="11 12">
    <name type="scientific">Candidatus Terraquivivens tikiterensis</name>
    <dbReference type="NCBI Taxonomy" id="1980982"/>
    <lineage>
        <taxon>Archaea</taxon>
        <taxon>Nitrososphaerota</taxon>
        <taxon>Candidatus Wolframiiraptoraceae</taxon>
        <taxon>Candidatus Terraquivivens</taxon>
    </lineage>
</organism>
<evidence type="ECO:0000256" key="5">
    <source>
        <dbReference type="ARBA" id="ARBA00022917"/>
    </source>
</evidence>
<dbReference type="NCBIfam" id="TIGR00491">
    <property type="entry name" value="aIF-2"/>
    <property type="match status" value="1"/>
</dbReference>
<keyword evidence="3 8" id="KW-0396">Initiation factor</keyword>
<comment type="caution">
    <text evidence="11">The sequence shown here is derived from an EMBL/GenBank/DDBJ whole genome shotgun (WGS) entry which is preliminary data.</text>
</comment>
<dbReference type="GO" id="GO:0005525">
    <property type="term" value="F:GTP binding"/>
    <property type="evidence" value="ECO:0007669"/>
    <property type="project" value="UniProtKB-KW"/>
</dbReference>
<dbReference type="Pfam" id="PF14578">
    <property type="entry name" value="GTP_EFTU_D4"/>
    <property type="match status" value="1"/>
</dbReference>
<dbReference type="PROSITE" id="PS51722">
    <property type="entry name" value="G_TR_2"/>
    <property type="match status" value="1"/>
</dbReference>